<dbReference type="GeneID" id="94428495"/>
<organism evidence="3 4">
    <name type="scientific">Cystoisospora suis</name>
    <dbReference type="NCBI Taxonomy" id="483139"/>
    <lineage>
        <taxon>Eukaryota</taxon>
        <taxon>Sar</taxon>
        <taxon>Alveolata</taxon>
        <taxon>Apicomplexa</taxon>
        <taxon>Conoidasida</taxon>
        <taxon>Coccidia</taxon>
        <taxon>Eucoccidiorida</taxon>
        <taxon>Eimeriorina</taxon>
        <taxon>Sarcocystidae</taxon>
        <taxon>Cystoisospora</taxon>
    </lineage>
</organism>
<comment type="caution">
    <text evidence="3">The sequence shown here is derived from an EMBL/GenBank/DDBJ whole genome shotgun (WGS) entry which is preliminary data.</text>
</comment>
<dbReference type="EMBL" id="MIGC01002459">
    <property type="protein sequence ID" value="PHJ21054.1"/>
    <property type="molecule type" value="Genomic_DNA"/>
</dbReference>
<accession>A0A2C6KYU0</accession>
<dbReference type="AlphaFoldDB" id="A0A2C6KYU0"/>
<feature type="region of interest" description="Disordered" evidence="1">
    <location>
        <begin position="89"/>
        <end position="119"/>
    </location>
</feature>
<dbReference type="RefSeq" id="XP_067922739.1">
    <property type="nucleotide sequence ID" value="XM_068065284.1"/>
</dbReference>
<name>A0A2C6KYU0_9APIC</name>
<keyword evidence="2" id="KW-1133">Transmembrane helix</keyword>
<evidence type="ECO:0000313" key="4">
    <source>
        <dbReference type="Proteomes" id="UP000221165"/>
    </source>
</evidence>
<reference evidence="3 4" key="1">
    <citation type="journal article" date="2017" name="Int. J. Parasitol.">
        <title>The genome of the protozoan parasite Cystoisospora suis and a reverse vaccinology approach to identify vaccine candidates.</title>
        <authorList>
            <person name="Palmieri N."/>
            <person name="Shrestha A."/>
            <person name="Ruttkowski B."/>
            <person name="Beck T."/>
            <person name="Vogl C."/>
            <person name="Tomley F."/>
            <person name="Blake D.P."/>
            <person name="Joachim A."/>
        </authorList>
    </citation>
    <scope>NUCLEOTIDE SEQUENCE [LARGE SCALE GENOMIC DNA]</scope>
    <source>
        <strain evidence="3 4">Wien I</strain>
    </source>
</reference>
<dbReference type="OrthoDB" id="332639at2759"/>
<evidence type="ECO:0000313" key="3">
    <source>
        <dbReference type="EMBL" id="PHJ21054.1"/>
    </source>
</evidence>
<feature type="transmembrane region" description="Helical" evidence="2">
    <location>
        <begin position="66"/>
        <end position="85"/>
    </location>
</feature>
<proteinExistence type="predicted"/>
<keyword evidence="4" id="KW-1185">Reference proteome</keyword>
<dbReference type="Proteomes" id="UP000221165">
    <property type="component" value="Unassembled WGS sequence"/>
</dbReference>
<protein>
    <submittedName>
        <fullName evidence="3">Transmembrane protein</fullName>
    </submittedName>
</protein>
<evidence type="ECO:0000256" key="2">
    <source>
        <dbReference type="SAM" id="Phobius"/>
    </source>
</evidence>
<gene>
    <name evidence="3" type="ORF">CSUI_005105</name>
</gene>
<sequence length="119" mass="12274">MEEFSGCICHFLSSLIGGVRGAITNVDSLSMPTDLGNVGPVADGTGGAMAALPQTTQGTDSGMSPAQVAALIVLFIVMVLSFFQNSTSANTNTKRANGRNRDNNGEDGRRDDRPGPSVA</sequence>
<keyword evidence="2" id="KW-0472">Membrane</keyword>
<feature type="compositionally biased region" description="Basic and acidic residues" evidence="1">
    <location>
        <begin position="99"/>
        <end position="119"/>
    </location>
</feature>
<dbReference type="VEuPathDB" id="ToxoDB:CSUI_005105"/>
<evidence type="ECO:0000256" key="1">
    <source>
        <dbReference type="SAM" id="MobiDB-lite"/>
    </source>
</evidence>
<keyword evidence="2 3" id="KW-0812">Transmembrane</keyword>